<dbReference type="GO" id="GO:0006891">
    <property type="term" value="P:intra-Golgi vesicle-mediated transport"/>
    <property type="evidence" value="ECO:0007669"/>
    <property type="project" value="TreeGrafter"/>
</dbReference>
<reference evidence="4 5" key="1">
    <citation type="submission" date="2020-04" db="EMBL/GenBank/DDBJ databases">
        <title>Perkinsus olseni comparative genomics.</title>
        <authorList>
            <person name="Bogema D.R."/>
        </authorList>
    </citation>
    <scope>NUCLEOTIDE SEQUENCE [LARGE SCALE GENOMIC DNA]</scope>
    <source>
        <strain evidence="4">ATCC PRA-31</strain>
    </source>
</reference>
<gene>
    <name evidence="4" type="primary">COG3_1</name>
    <name evidence="4" type="ORF">FOL46_000266</name>
</gene>
<dbReference type="EMBL" id="JABANN010000104">
    <property type="protein sequence ID" value="KAF4671526.1"/>
    <property type="molecule type" value="Genomic_DNA"/>
</dbReference>
<evidence type="ECO:0000259" key="3">
    <source>
        <dbReference type="PROSITE" id="PS51469"/>
    </source>
</evidence>
<dbReference type="Pfam" id="PF20671">
    <property type="entry name" value="COG3_C"/>
    <property type="match status" value="2"/>
</dbReference>
<feature type="region of interest" description="Disordered" evidence="2">
    <location>
        <begin position="1635"/>
        <end position="1658"/>
    </location>
</feature>
<protein>
    <submittedName>
        <fullName evidence="4">Golgi transport complex subunit 3</fullName>
    </submittedName>
</protein>
<feature type="region of interest" description="Disordered" evidence="2">
    <location>
        <begin position="1"/>
        <end position="31"/>
    </location>
</feature>
<dbReference type="PANTHER" id="PTHR13302:SF8">
    <property type="entry name" value="CONSERVED OLIGOMERIC GOLGI COMPLEX SUBUNIT 3"/>
    <property type="match status" value="1"/>
</dbReference>
<feature type="region of interest" description="Disordered" evidence="2">
    <location>
        <begin position="676"/>
        <end position="698"/>
    </location>
</feature>
<feature type="coiled-coil region" evidence="1">
    <location>
        <begin position="1290"/>
        <end position="1324"/>
    </location>
</feature>
<proteinExistence type="predicted"/>
<dbReference type="PANTHER" id="PTHR13302">
    <property type="entry name" value="CONSERVED OLIGOMERIC GOLGI COMPLEX COMPONENT 3"/>
    <property type="match status" value="1"/>
</dbReference>
<dbReference type="GO" id="GO:0005801">
    <property type="term" value="C:cis-Golgi network"/>
    <property type="evidence" value="ECO:0007669"/>
    <property type="project" value="InterPro"/>
</dbReference>
<organism evidence="4 5">
    <name type="scientific">Perkinsus olseni</name>
    <name type="common">Perkinsus atlanticus</name>
    <dbReference type="NCBI Taxonomy" id="32597"/>
    <lineage>
        <taxon>Eukaryota</taxon>
        <taxon>Sar</taxon>
        <taxon>Alveolata</taxon>
        <taxon>Perkinsozoa</taxon>
        <taxon>Perkinsea</taxon>
        <taxon>Perkinsida</taxon>
        <taxon>Perkinsidae</taxon>
        <taxon>Perkinsus</taxon>
    </lineage>
</organism>
<evidence type="ECO:0000313" key="4">
    <source>
        <dbReference type="EMBL" id="KAF4671526.1"/>
    </source>
</evidence>
<name>A0A7J6MJB6_PEROL</name>
<feature type="compositionally biased region" description="Polar residues" evidence="2">
    <location>
        <begin position="684"/>
        <end position="698"/>
    </location>
</feature>
<feature type="region of interest" description="Disordered" evidence="2">
    <location>
        <begin position="963"/>
        <end position="984"/>
    </location>
</feature>
<feature type="domain" description="SUN" evidence="3">
    <location>
        <begin position="997"/>
        <end position="1163"/>
    </location>
</feature>
<evidence type="ECO:0000256" key="1">
    <source>
        <dbReference type="SAM" id="Coils"/>
    </source>
</evidence>
<evidence type="ECO:0000313" key="5">
    <source>
        <dbReference type="Proteomes" id="UP000572268"/>
    </source>
</evidence>
<keyword evidence="1" id="KW-0175">Coiled coil</keyword>
<dbReference type="GO" id="GO:0017119">
    <property type="term" value="C:Golgi transport complex"/>
    <property type="evidence" value="ECO:0007669"/>
    <property type="project" value="TreeGrafter"/>
</dbReference>
<dbReference type="InterPro" id="IPR012919">
    <property type="entry name" value="SUN_dom"/>
</dbReference>
<feature type="compositionally biased region" description="Polar residues" evidence="2">
    <location>
        <begin position="1258"/>
        <end position="1270"/>
    </location>
</feature>
<feature type="compositionally biased region" description="Polar residues" evidence="2">
    <location>
        <begin position="1646"/>
        <end position="1658"/>
    </location>
</feature>
<dbReference type="GO" id="GO:0016020">
    <property type="term" value="C:membrane"/>
    <property type="evidence" value="ECO:0007669"/>
    <property type="project" value="InterPro"/>
</dbReference>
<sequence>MAALDDQGASKGHQLGKGQRPKEDYSKLSSDQQRVLDDITAHWAERHADDISRCNYWMTDDHRKRLARTEDDDDDDENVATPRDVYGKFYEIYAHLETQQESKEDSAVRERWKWAMDIRDACDNINDSLRDSVALLDEVDSEREQVVEKTTQLHKRCETMMRRQGERLMNMNVHTAFVCGGQMSLLSSGTTDDVSKLFPPGVDVAEGLQDLFQRLDTVTAFMEEHYDYQMASACLSQMSHLRSRACFAVRSHLMRLLDEAGKELVTVGTREEVSSSLYKGFEAARAAEVRPIIDVLIDVARENDDYVATIYAVHQYYCTVRQAPVSEWVNDMLDSMAATEENDEKEGLEEEESDILPYTRHVCRQVLSMARAECRTYTAYFGDDVNGTPGGSSSTSQTGLVAGADEPIEEYLGNCYGKPLYAFLRSKIVSCQKVETLKNLAELISREVLAPEGFDAYDPSKMKQSSVNGADSDDNSLLVPVLSVVYRLLKDVQERLIYRAQTYIRDDIRGFEPSQEDLKYPLRLFEDEAPSVHPESEAYGRLMKVSTTGWYPTLGKTLFILAEILPVLETTTFQSLAYEAVSACLETIDIAAVDIARSHSGNKEAVEGSGDDDADDDWVTLNETLFTIRHLLILREQIASFEVDLVSSSQYLDFTNVKHSLLDVLSFRLPGHTTPGIHNHQHQDWGTQQQTTGSSASNVPSRILSTFTPVIQSRQSDVKRDIEAQLKSACDRVIAHITARLTTPLAVCVETDVPVIAATMRAYLTLSEPADDAGRDSPTAGVSRDSTPTILFQPIHVRVVDVCRELERNGASQNTSVSSTDLSRELSRLFDQAMEQTPQARWAELYVTGRLRMKTNWPVGLPWLVPPVSSLPFGSNHTDLGSTVTSLAEEASLNRSASSQTCPCRGLPLKDWSYPEDEELWRWYWRTPITDTISKPWALLSVCPVGPDDDVITPAMLKRASALTRTPPPPLNRSPMSPSAGAEPVPCSSGFCDYMQRKDRLFIRGTPYTNSQTRTLVDHASINGGAKLLGAADGLSHPGAVLNADDGKYMMCQCDLRKKWLTFALDDDTYVDKIALDTKEYFSSTFRHLQVLGSRKYPTDTWRVLGEIETDPTETQQWFDLSHTSRCAKCYVKYIKIRVLTSHTMEGYGICTLTRLQLFGGTLLQNLHKLQRKYEAPKHPAASVDAMALEKTISSSLESLSLSTRSSTYRGTAAEKGYSADGPPDFGSPTVRPSKPSEAAEVGTSSALSRSTEKQNRSSDTWDAPSTPSSADAEGTASEGPPLLRFVEEMSALEANYHQLSSKVEDLVAQIRQRDEALNNAQKLINLDVGSHVGPGVFAEMGFNAKLIPWVSSWIESNGFLLGDVYLVVVCTLVASTAYLIYRVNGSSTQDDRFTTSSDRLDTDSRVRLEELDREGHRWRMLGSDLLGVLETAALSKLNKTSIQAEASGLSPHLLRSRHLRLNVYEGFLEAAVTEARTKGLISSSEVTSLWLDDGGGPTVSGAREQTLSRVKRMYCFMREKPVHQLIQSVINNILASFVASRDDQLEVIVSEVCDTIVNLAHRECRTYRSLFTVDTGSRTCVRFNDDDQPFLDMIALREHIASCTSISVLSIMSGTLSSSIHEESLQLRVNTDSLHEDGRAGPGSGESNSDADPSGLSSEPLMRPVAAALIELLEIAQAAIDFTIQHYISDNILDFTPSPEDLEYPQRLLDIPTVKDDERQAIGTVMQTSLQGWYPTVSRTAAFLITITPLVERSAYHYLAKGALEACVRSLTDAAAMMLESPIRASSQQETPEWLENLHQTLFLIRQLLILRDCALRLGLDSGAMDLDVRTPREGGAAAMKRSASDVTLPQNPPSPASHLRLIKSGKVTLPQLQRHPEGIIGQQLLAASNALVVRVSDMVISLLQYAEAVPESGVDEGVDIQDGSNYGFISESACSFLLGDVPVADEDRPVPAGDVKARDCFARAVVAIRFYLEIGMPGNLISPYAAHRATTD</sequence>
<dbReference type="InterPro" id="IPR007265">
    <property type="entry name" value="COG_su3"/>
</dbReference>
<dbReference type="Proteomes" id="UP000572268">
    <property type="component" value="Unassembled WGS sequence"/>
</dbReference>
<accession>A0A7J6MJB6</accession>
<comment type="caution">
    <text evidence="4">The sequence shown here is derived from an EMBL/GenBank/DDBJ whole genome shotgun (WGS) entry which is preliminary data.</text>
</comment>
<dbReference type="Pfam" id="PF07738">
    <property type="entry name" value="Sad1_UNC"/>
    <property type="match status" value="1"/>
</dbReference>
<evidence type="ECO:0000256" key="2">
    <source>
        <dbReference type="SAM" id="MobiDB-lite"/>
    </source>
</evidence>
<dbReference type="GO" id="GO:0006886">
    <property type="term" value="P:intracellular protein transport"/>
    <property type="evidence" value="ECO:0007669"/>
    <property type="project" value="InterPro"/>
</dbReference>
<dbReference type="PROSITE" id="PS51469">
    <property type="entry name" value="SUN"/>
    <property type="match status" value="1"/>
</dbReference>
<dbReference type="GO" id="GO:0007030">
    <property type="term" value="P:Golgi organization"/>
    <property type="evidence" value="ECO:0007669"/>
    <property type="project" value="TreeGrafter"/>
</dbReference>
<feature type="region of interest" description="Disordered" evidence="2">
    <location>
        <begin position="1213"/>
        <end position="1279"/>
    </location>
</feature>
<dbReference type="InterPro" id="IPR048685">
    <property type="entry name" value="COG3_C"/>
</dbReference>